<dbReference type="Proteomes" id="UP000717696">
    <property type="component" value="Unassembled WGS sequence"/>
</dbReference>
<protein>
    <submittedName>
        <fullName evidence="2">Uncharacterized protein</fullName>
    </submittedName>
</protein>
<dbReference type="EMBL" id="JAGMUU010000014">
    <property type="protein sequence ID" value="KAH7139630.1"/>
    <property type="molecule type" value="Genomic_DNA"/>
</dbReference>
<dbReference type="PANTHER" id="PTHR36587">
    <property type="entry name" value="EXPRESSION SITE-ASSOCIATED GENE 3 (ESAG3)-LIKE PROTEIN"/>
    <property type="match status" value="1"/>
</dbReference>
<dbReference type="PANTHER" id="PTHR36587:SF2">
    <property type="entry name" value="EXPRESSION SITE-ASSOCIATED GENE 3 (ESAG3)-LIKE PROTEIN"/>
    <property type="match status" value="1"/>
</dbReference>
<comment type="caution">
    <text evidence="2">The sequence shown here is derived from an EMBL/GenBank/DDBJ whole genome shotgun (WGS) entry which is preliminary data.</text>
</comment>
<evidence type="ECO:0000313" key="3">
    <source>
        <dbReference type="Proteomes" id="UP000717696"/>
    </source>
</evidence>
<reference evidence="2" key="1">
    <citation type="journal article" date="2021" name="Nat. Commun.">
        <title>Genetic determinants of endophytism in the Arabidopsis root mycobiome.</title>
        <authorList>
            <person name="Mesny F."/>
            <person name="Miyauchi S."/>
            <person name="Thiergart T."/>
            <person name="Pickel B."/>
            <person name="Atanasova L."/>
            <person name="Karlsson M."/>
            <person name="Huettel B."/>
            <person name="Barry K.W."/>
            <person name="Haridas S."/>
            <person name="Chen C."/>
            <person name="Bauer D."/>
            <person name="Andreopoulos W."/>
            <person name="Pangilinan J."/>
            <person name="LaButti K."/>
            <person name="Riley R."/>
            <person name="Lipzen A."/>
            <person name="Clum A."/>
            <person name="Drula E."/>
            <person name="Henrissat B."/>
            <person name="Kohler A."/>
            <person name="Grigoriev I.V."/>
            <person name="Martin F.M."/>
            <person name="Hacquard S."/>
        </authorList>
    </citation>
    <scope>NUCLEOTIDE SEQUENCE</scope>
    <source>
        <strain evidence="2">MPI-CAGE-AT-0021</strain>
    </source>
</reference>
<sequence>MVVKMVPPMRALSPRTIIIGGCALFVVMFFWMSNRIDMDAVRSAVPSNPFNSGGAVRSSRLHYLIPASQATLPFCASVVSSLVTRYSIPTMIGYKGKGEFDAKAAHIAKLRVLKRYLHGPAGENEDDLVMVMDGYDVLSQLPADVMIERYFDLMASADQRLADRYGITVEEAHERDLRQTILWGADKGCFPPLLDDPQCWAVPESHLAHNVWGSKTGDGTGVHYTDPIFLNSGTVIGPLGDLRRFIDKVLQKIESEWTKDFKYRNSDQYWCSKVYVRQEVERTKNITGGFFPGVSGNRKLPTPKNGTADRTEFHVGVDAESSFAMTQCWNDQWMRRYKYENPDNTVTVKEDVFDSQARFHEYRLQLPNTIFQSLRKIHGSLLDDRPSVNASEWVRTLGLHTNVATKVIFAFYHNTCSKKHFVDKFKTYWYWPLVKPLLKAAMRASLAEEPISDKLIDGRMWYPANTVPLNASLSLAEELGGVFTDFKNESERFIPFSQLCGEH</sequence>
<evidence type="ECO:0000313" key="2">
    <source>
        <dbReference type="EMBL" id="KAH7139630.1"/>
    </source>
</evidence>
<keyword evidence="3" id="KW-1185">Reference proteome</keyword>
<feature type="transmembrane region" description="Helical" evidence="1">
    <location>
        <begin position="12"/>
        <end position="32"/>
    </location>
</feature>
<keyword evidence="1" id="KW-0472">Membrane</keyword>
<proteinExistence type="predicted"/>
<gene>
    <name evidence="2" type="ORF">B0J13DRAFT_504877</name>
</gene>
<keyword evidence="1" id="KW-1133">Transmembrane helix</keyword>
<dbReference type="AlphaFoldDB" id="A0A9P9EKS4"/>
<accession>A0A9P9EKS4</accession>
<name>A0A9P9EKS4_9HYPO</name>
<feature type="non-terminal residue" evidence="2">
    <location>
        <position position="503"/>
    </location>
</feature>
<dbReference type="CDD" id="cd22997">
    <property type="entry name" value="GT_LH"/>
    <property type="match status" value="1"/>
</dbReference>
<organism evidence="2 3">
    <name type="scientific">Dactylonectria estremocensis</name>
    <dbReference type="NCBI Taxonomy" id="1079267"/>
    <lineage>
        <taxon>Eukaryota</taxon>
        <taxon>Fungi</taxon>
        <taxon>Dikarya</taxon>
        <taxon>Ascomycota</taxon>
        <taxon>Pezizomycotina</taxon>
        <taxon>Sordariomycetes</taxon>
        <taxon>Hypocreomycetidae</taxon>
        <taxon>Hypocreales</taxon>
        <taxon>Nectriaceae</taxon>
        <taxon>Dactylonectria</taxon>
    </lineage>
</organism>
<evidence type="ECO:0000256" key="1">
    <source>
        <dbReference type="SAM" id="Phobius"/>
    </source>
</evidence>
<dbReference type="OrthoDB" id="422736at2759"/>
<keyword evidence="1" id="KW-0812">Transmembrane</keyword>